<dbReference type="Pfam" id="PF07035">
    <property type="entry name" value="RMC1_C"/>
    <property type="match status" value="1"/>
</dbReference>
<dbReference type="AlphaFoldDB" id="A0AAU9KRZ0"/>
<dbReference type="GO" id="GO:0035658">
    <property type="term" value="C:Mon1-Ccz1 complex"/>
    <property type="evidence" value="ECO:0007669"/>
    <property type="project" value="InterPro"/>
</dbReference>
<proteinExistence type="predicted"/>
<evidence type="ECO:0008006" key="7">
    <source>
        <dbReference type="Google" id="ProtNLM"/>
    </source>
</evidence>
<dbReference type="Proteomes" id="UP001158986">
    <property type="component" value="Unassembled WGS sequence"/>
</dbReference>
<gene>
    <name evidence="4" type="ORF">PBS001_LOCUS149</name>
    <name evidence="3" type="ORF">PBS003_LOCUS261</name>
</gene>
<accession>A0AAU9KRZ0</accession>
<evidence type="ECO:0000259" key="1">
    <source>
        <dbReference type="Pfam" id="PF07035"/>
    </source>
</evidence>
<dbReference type="EMBL" id="CAKKTJ010000038">
    <property type="protein sequence ID" value="CAH0473357.1"/>
    <property type="molecule type" value="Genomic_DNA"/>
</dbReference>
<organism evidence="3 6">
    <name type="scientific">Peronospora belbahrii</name>
    <dbReference type="NCBI Taxonomy" id="622444"/>
    <lineage>
        <taxon>Eukaryota</taxon>
        <taxon>Sar</taxon>
        <taxon>Stramenopiles</taxon>
        <taxon>Oomycota</taxon>
        <taxon>Peronosporomycetes</taxon>
        <taxon>Peronosporales</taxon>
        <taxon>Peronosporaceae</taxon>
        <taxon>Peronospora</taxon>
    </lineage>
</organism>
<evidence type="ECO:0000313" key="5">
    <source>
        <dbReference type="Proteomes" id="UP001158986"/>
    </source>
</evidence>
<keyword evidence="5" id="KW-1185">Reference proteome</keyword>
<dbReference type="Proteomes" id="UP001160483">
    <property type="component" value="Unassembled WGS sequence"/>
</dbReference>
<dbReference type="GO" id="GO:0031902">
    <property type="term" value="C:late endosome membrane"/>
    <property type="evidence" value="ECO:0007669"/>
    <property type="project" value="TreeGrafter"/>
</dbReference>
<dbReference type="InterPro" id="IPR049040">
    <property type="entry name" value="RMC1_N"/>
</dbReference>
<feature type="domain" description="Regulator of MON1-CCZ1 complex N-terminal" evidence="2">
    <location>
        <begin position="8"/>
        <end position="96"/>
    </location>
</feature>
<dbReference type="InterPro" id="IPR009755">
    <property type="entry name" value="RMC1_C"/>
</dbReference>
<dbReference type="GO" id="GO:0010506">
    <property type="term" value="P:regulation of autophagy"/>
    <property type="evidence" value="ECO:0007669"/>
    <property type="project" value="InterPro"/>
</dbReference>
<evidence type="ECO:0000259" key="2">
    <source>
        <dbReference type="Pfam" id="PF21029"/>
    </source>
</evidence>
<dbReference type="GO" id="GO:0005765">
    <property type="term" value="C:lysosomal membrane"/>
    <property type="evidence" value="ECO:0007669"/>
    <property type="project" value="TreeGrafter"/>
</dbReference>
<evidence type="ECO:0000313" key="3">
    <source>
        <dbReference type="EMBL" id="CAH0473357.1"/>
    </source>
</evidence>
<dbReference type="Pfam" id="PF21029">
    <property type="entry name" value="RMC1_N"/>
    <property type="match status" value="1"/>
</dbReference>
<feature type="domain" description="Mic1" evidence="1">
    <location>
        <begin position="486"/>
        <end position="648"/>
    </location>
</feature>
<reference evidence="3 5" key="1">
    <citation type="submission" date="2021-11" db="EMBL/GenBank/DDBJ databases">
        <authorList>
            <person name="Islam A."/>
            <person name="Islam S."/>
            <person name="Flora M.S."/>
            <person name="Rahman M."/>
            <person name="Ziaur R.M."/>
            <person name="Epstein J.H."/>
            <person name="Hassan M."/>
            <person name="Klassen M."/>
            <person name="Woodard K."/>
            <person name="Webb A."/>
            <person name="Webby R.J."/>
            <person name="El Zowalaty M.E."/>
        </authorList>
    </citation>
    <scope>NUCLEOTIDE SEQUENCE</scope>
    <source>
        <strain evidence="4">Pbs1</strain>
        <strain evidence="3">Pbs3</strain>
    </source>
</reference>
<comment type="caution">
    <text evidence="3">The sequence shown here is derived from an EMBL/GenBank/DDBJ whole genome shotgun (WGS) entry which is preliminary data.</text>
</comment>
<evidence type="ECO:0000313" key="4">
    <source>
        <dbReference type="EMBL" id="CAH0513334.1"/>
    </source>
</evidence>
<dbReference type="PANTHER" id="PTHR12897">
    <property type="entry name" value="COLON CANCER-ASSOCIATED PROTEIN MIC1"/>
    <property type="match status" value="1"/>
</dbReference>
<name>A0AAU9KRZ0_9STRA</name>
<dbReference type="EMBL" id="CAKLCB010000010">
    <property type="protein sequence ID" value="CAH0513334.1"/>
    <property type="molecule type" value="Genomic_DNA"/>
</dbReference>
<dbReference type="InterPro" id="IPR040371">
    <property type="entry name" value="RMC1"/>
</dbReference>
<protein>
    <recommendedName>
        <fullName evidence="7">Mic1 domain-containing protein</fullName>
    </recommendedName>
</protein>
<sequence>MNQEVVRQRNLTPIMLLQVSVDKQFLAIQRSDIEVQVLHRATRASYWVLCRSKAGNRILHRGVIWNRHSTKSSSSQDLFLVTRMGLEQYRVSSKRRNCVLNKIIGLYIHEFWYEASNGVLLISSGSRANEIVSFLLHGPNVETLPKLVFSTSVGKHDLHLVTLYGDVYAIYSDTSSTKLLLYLVGRTKVTCVRSLNLMLPLRTALEYSVVDNLLVCHSLNFNVSLFFDIKCDASSSDPFSAPLPISLWPPNCPPSERKTASAAKSVDTIKKVTSDVLTIVSDNDQEAFDDAILSSPKLPCTIRHALSMDDQDLHSSCDEYALVPSPSFESSPASQLASRRSARRLQRAMSEASVEKTNTTKANAIVPSFFRWQFHASNFVQRSCSVNGLEQVEIRKLQLNLAEVCKTCARHREILPFLLRREDQESAMVLVLKLVRNHIVEQQSSLSAIVQLLTTVQTMHGNQRHDANAAGVESLSDSLFVHSNNSTSLDQRTDKYSLRARPTARNAKGFMLIQQSDFYHHVWKSILEDTNLSANYNLSVYIIEYIKNLQESKVQVENITYIALAECFLAAGKPNELYQFLHYHVLADSVELAELMVRNGKIYPALMQVGLDMYCRLKENGPLIHTLLDLGQVERAIEIASKNMDSISCGASVFPGVAFFDSLVKSVTSSKQPRSSFQVAQTLANLLFFLRVWDPAALERSSITSLSTLASHASVPFPDEMIPPHSRLQLKEAFGFIP</sequence>
<dbReference type="PANTHER" id="PTHR12897:SF4">
    <property type="entry name" value="REGULATOR OF MON1-CCZ1 COMPLEX"/>
    <property type="match status" value="1"/>
</dbReference>
<evidence type="ECO:0000313" key="6">
    <source>
        <dbReference type="Proteomes" id="UP001160483"/>
    </source>
</evidence>